<dbReference type="InterPro" id="IPR044822">
    <property type="entry name" value="Myb_DNA-bind_4"/>
</dbReference>
<sequence length="123" mass="13968">MMDGKRHKHIDIYNSLEPSMKEMGFIKSGAQMKIKLKHLKEIYFKCKRNNNTSGVSRQTFVFYDEMEQLYCGRSSVQANTDIGIDFSDNGLRFVRVASSNMLQYAPTIAPSEASSTICKISLV</sequence>
<evidence type="ECO:0000313" key="2">
    <source>
        <dbReference type="EMBL" id="KYQ59701.1"/>
    </source>
</evidence>
<keyword evidence="3" id="KW-1185">Reference proteome</keyword>
<organism evidence="2 3">
    <name type="scientific">Mycetomoellerius zeteki</name>
    <dbReference type="NCBI Taxonomy" id="64791"/>
    <lineage>
        <taxon>Eukaryota</taxon>
        <taxon>Metazoa</taxon>
        <taxon>Ecdysozoa</taxon>
        <taxon>Arthropoda</taxon>
        <taxon>Hexapoda</taxon>
        <taxon>Insecta</taxon>
        <taxon>Pterygota</taxon>
        <taxon>Neoptera</taxon>
        <taxon>Endopterygota</taxon>
        <taxon>Hymenoptera</taxon>
        <taxon>Apocrita</taxon>
        <taxon>Aculeata</taxon>
        <taxon>Formicoidea</taxon>
        <taxon>Formicidae</taxon>
        <taxon>Myrmicinae</taxon>
        <taxon>Mycetomoellerius</taxon>
    </lineage>
</organism>
<dbReference type="AlphaFoldDB" id="A0A151XHB8"/>
<name>A0A151XHB8_9HYME</name>
<evidence type="ECO:0000313" key="3">
    <source>
        <dbReference type="Proteomes" id="UP000075809"/>
    </source>
</evidence>
<dbReference type="Pfam" id="PF13837">
    <property type="entry name" value="Myb_DNA-bind_4"/>
    <property type="match status" value="1"/>
</dbReference>
<gene>
    <name evidence="2" type="ORF">ALC60_01367</name>
</gene>
<dbReference type="EMBL" id="KQ982138">
    <property type="protein sequence ID" value="KYQ59701.1"/>
    <property type="molecule type" value="Genomic_DNA"/>
</dbReference>
<proteinExistence type="predicted"/>
<dbReference type="STRING" id="64791.A0A151XHB8"/>
<dbReference type="Proteomes" id="UP000075809">
    <property type="component" value="Unassembled WGS sequence"/>
</dbReference>
<evidence type="ECO:0000259" key="1">
    <source>
        <dbReference type="Pfam" id="PF13837"/>
    </source>
</evidence>
<protein>
    <recommendedName>
        <fullName evidence="1">Myb/SANT-like DNA-binding domain-containing protein</fullName>
    </recommendedName>
</protein>
<accession>A0A151XHB8</accession>
<feature type="domain" description="Myb/SANT-like DNA-binding" evidence="1">
    <location>
        <begin position="5"/>
        <end position="69"/>
    </location>
</feature>
<reference evidence="2 3" key="1">
    <citation type="submission" date="2015-09" db="EMBL/GenBank/DDBJ databases">
        <title>Trachymyrmex zeteki WGS genome.</title>
        <authorList>
            <person name="Nygaard S."/>
            <person name="Hu H."/>
            <person name="Boomsma J."/>
            <person name="Zhang G."/>
        </authorList>
    </citation>
    <scope>NUCLEOTIDE SEQUENCE [LARGE SCALE GENOMIC DNA]</scope>
    <source>
        <strain evidence="2">Tzet28-1</strain>
        <tissue evidence="2">Whole body</tissue>
    </source>
</reference>